<name>A0A7S0REX9_9CHLO</name>
<dbReference type="SUPFAM" id="SSF52096">
    <property type="entry name" value="ClpP/crotonase"/>
    <property type="match status" value="1"/>
</dbReference>
<dbReference type="GO" id="GO:0006574">
    <property type="term" value="P:L-valine catabolic process"/>
    <property type="evidence" value="ECO:0007669"/>
    <property type="project" value="UniProtKB-UniRule"/>
</dbReference>
<dbReference type="AlphaFoldDB" id="A0A7S0REX9"/>
<evidence type="ECO:0000256" key="2">
    <source>
        <dbReference type="ARBA" id="ARBA00011915"/>
    </source>
</evidence>
<dbReference type="EC" id="3.1.2.4" evidence="2 4"/>
<keyword evidence="3 4" id="KW-0378">Hydrolase</keyword>
<dbReference type="CDD" id="cd06558">
    <property type="entry name" value="crotonase-like"/>
    <property type="match status" value="1"/>
</dbReference>
<dbReference type="InterPro" id="IPR032259">
    <property type="entry name" value="HIBYL-CoA-H"/>
</dbReference>
<reference evidence="6" key="1">
    <citation type="submission" date="2021-01" db="EMBL/GenBank/DDBJ databases">
        <authorList>
            <person name="Corre E."/>
            <person name="Pelletier E."/>
            <person name="Niang G."/>
            <person name="Scheremetjew M."/>
            <person name="Finn R."/>
            <person name="Kale V."/>
            <person name="Holt S."/>
            <person name="Cochrane G."/>
            <person name="Meng A."/>
            <person name="Brown T."/>
            <person name="Cohen L."/>
        </authorList>
    </citation>
    <scope>NUCLEOTIDE SEQUENCE</scope>
    <source>
        <strain evidence="6">SAG 11-49</strain>
    </source>
</reference>
<dbReference type="PANTHER" id="PTHR43176:SF3">
    <property type="entry name" value="3-HYDROXYISOBUTYRYL-COA HYDROLASE, MITOCHONDRIAL"/>
    <property type="match status" value="1"/>
</dbReference>
<protein>
    <recommendedName>
        <fullName evidence="2 4">3-hydroxyisobutyryl-CoA hydrolase</fullName>
        <shortName evidence="4">HIB-CoA hydrolase</shortName>
        <shortName evidence="4">HIBYL-CoA-H</shortName>
        <ecNumber evidence="2 4">3.1.2.4</ecNumber>
    </recommendedName>
    <alternativeName>
        <fullName evidence="4">3-hydroxyisobutyryl-coenzyme A hydrolase</fullName>
    </alternativeName>
</protein>
<sequence length="435" mass="44454">MTKEVLFHVKDGIGTITLNRPAALNSLTYGMVCALADIMASACAPGSGVQCIVIKSCTSKAFCAGGDVKAVVAQAADRQAGRAADFFAREYALNAAIAACPLPYVSLLDGVVMGGGAGLSVHGHFRVATDRTVFAMPECAIGLFPDVGATAFLSRLPGAAGEYLGTTGARLTGAAMRESGLATHLVHHSRLTQLEADLAALGAQGRAGDLGAVAALLGRHQDVHDPLPDGGWRALQPLVSAHFSRPTMSDIRASLQRACAGPASSSSSSSNHSAISVQQLVSQGDALVVSLPASLGPQLTEGVLELGDMDDPLNAWCWGDRGEIFQYTLAGTHTTRSGYSALIPRADLEALLQQNTTKKGHAAGAAPSWQAFVKALAQPDAATGGAGTGSDTIRPFLFAGRIVESDLASVYVLKSGSDVTGVMVSSVAAGGGESD</sequence>
<comment type="pathway">
    <text evidence="4">Amino-acid degradation; L-valine degradation.</text>
</comment>
<dbReference type="InterPro" id="IPR045004">
    <property type="entry name" value="ECH_dom"/>
</dbReference>
<accession>A0A7S0REX9</accession>
<evidence type="ECO:0000256" key="1">
    <source>
        <dbReference type="ARBA" id="ARBA00001709"/>
    </source>
</evidence>
<dbReference type="Gene3D" id="3.90.226.10">
    <property type="entry name" value="2-enoyl-CoA Hydratase, Chain A, domain 1"/>
    <property type="match status" value="1"/>
</dbReference>
<evidence type="ECO:0000256" key="4">
    <source>
        <dbReference type="RuleBase" id="RU369070"/>
    </source>
</evidence>
<comment type="catalytic activity">
    <reaction evidence="1 4">
        <text>3-hydroxy-2-methylpropanoyl-CoA + H2O = 3-hydroxy-2-methylpropanoate + CoA + H(+)</text>
        <dbReference type="Rhea" id="RHEA:20888"/>
        <dbReference type="ChEBI" id="CHEBI:11805"/>
        <dbReference type="ChEBI" id="CHEBI:15377"/>
        <dbReference type="ChEBI" id="CHEBI:15378"/>
        <dbReference type="ChEBI" id="CHEBI:57287"/>
        <dbReference type="ChEBI" id="CHEBI:57340"/>
        <dbReference type="EC" id="3.1.2.4"/>
    </reaction>
</comment>
<dbReference type="InterPro" id="IPR029045">
    <property type="entry name" value="ClpP/crotonase-like_dom_sf"/>
</dbReference>
<gene>
    <name evidence="6" type="ORF">CLEI1391_LOCUS7017</name>
</gene>
<dbReference type="Pfam" id="PF16113">
    <property type="entry name" value="ECH_2"/>
    <property type="match status" value="1"/>
</dbReference>
<comment type="similarity">
    <text evidence="4">Belongs to the enoyl-CoA hydratase/isomerase family.</text>
</comment>
<dbReference type="PANTHER" id="PTHR43176">
    <property type="entry name" value="3-HYDROXYISOBUTYRYL-COA HYDROLASE-RELATED"/>
    <property type="match status" value="1"/>
</dbReference>
<dbReference type="GO" id="GO:0003860">
    <property type="term" value="F:3-hydroxyisobutyryl-CoA hydrolase activity"/>
    <property type="evidence" value="ECO:0007669"/>
    <property type="project" value="UniProtKB-UniRule"/>
</dbReference>
<organism evidence="6">
    <name type="scientific">Chlamydomonas leiostraca</name>
    <dbReference type="NCBI Taxonomy" id="1034604"/>
    <lineage>
        <taxon>Eukaryota</taxon>
        <taxon>Viridiplantae</taxon>
        <taxon>Chlorophyta</taxon>
        <taxon>core chlorophytes</taxon>
        <taxon>Chlorophyceae</taxon>
        <taxon>CS clade</taxon>
        <taxon>Chlamydomonadales</taxon>
        <taxon>Chlamydomonadaceae</taxon>
        <taxon>Chlamydomonas</taxon>
    </lineage>
</organism>
<evidence type="ECO:0000313" key="6">
    <source>
        <dbReference type="EMBL" id="CAD8675670.1"/>
    </source>
</evidence>
<evidence type="ECO:0000259" key="5">
    <source>
        <dbReference type="Pfam" id="PF16113"/>
    </source>
</evidence>
<proteinExistence type="inferred from homology"/>
<comment type="function">
    <text evidence="4">Hydrolyzes 3-hydroxyisobutyryl-CoA (HIBYL-CoA), a saline catabolite. Has high activity toward isobutyryl-CoA. Could be an isobutyryl-CoA dehydrogenase that functions in valine catabolism.</text>
</comment>
<feature type="domain" description="Enoyl-CoA hydratase/isomerase" evidence="5">
    <location>
        <begin position="13"/>
        <end position="260"/>
    </location>
</feature>
<dbReference type="EMBL" id="HBFB01012422">
    <property type="protein sequence ID" value="CAD8675670.1"/>
    <property type="molecule type" value="Transcribed_RNA"/>
</dbReference>
<evidence type="ECO:0000256" key="3">
    <source>
        <dbReference type="ARBA" id="ARBA00022801"/>
    </source>
</evidence>